<accession>A0A927E8U5</accession>
<organism evidence="1 2">
    <name type="scientific">Bosea spartocytisi</name>
    <dbReference type="NCBI Taxonomy" id="2773451"/>
    <lineage>
        <taxon>Bacteria</taxon>
        <taxon>Pseudomonadati</taxon>
        <taxon>Pseudomonadota</taxon>
        <taxon>Alphaproteobacteria</taxon>
        <taxon>Hyphomicrobiales</taxon>
        <taxon>Boseaceae</taxon>
        <taxon>Bosea</taxon>
    </lineage>
</organism>
<dbReference type="AlphaFoldDB" id="A0A927E8U5"/>
<protein>
    <submittedName>
        <fullName evidence="1">Uncharacterized protein</fullName>
    </submittedName>
</protein>
<dbReference type="Proteomes" id="UP000619295">
    <property type="component" value="Unassembled WGS sequence"/>
</dbReference>
<reference evidence="1" key="1">
    <citation type="submission" date="2020-09" db="EMBL/GenBank/DDBJ databases">
        <title>Bosea spartocytisi sp. nov. a root nodule endophyte of Spartocytisus supranubius in the high mountain ecosystem fo the Teide National Park (Canary Islands, Spain).</title>
        <authorList>
            <person name="Pulido-Suarez L."/>
            <person name="Peix A."/>
            <person name="Igual J.M."/>
            <person name="Socas-Perez N."/>
            <person name="Velazquez E."/>
            <person name="Flores-Felix J.D."/>
            <person name="Leon-Barrios M."/>
        </authorList>
    </citation>
    <scope>NUCLEOTIDE SEQUENCE</scope>
    <source>
        <strain evidence="1">SSUT16</strain>
    </source>
</reference>
<keyword evidence="2" id="KW-1185">Reference proteome</keyword>
<evidence type="ECO:0000313" key="1">
    <source>
        <dbReference type="EMBL" id="MBD3845970.1"/>
    </source>
</evidence>
<evidence type="ECO:0000313" key="2">
    <source>
        <dbReference type="Proteomes" id="UP000619295"/>
    </source>
</evidence>
<sequence>MTPRTILVAIDVPDAILDVDLARRVQRVLREACIVTPDRRDLLWPDRASIEVTVFRLPANAVLTAVIGDPS</sequence>
<proteinExistence type="predicted"/>
<dbReference type="EMBL" id="JACXWY010000005">
    <property type="protein sequence ID" value="MBD3845970.1"/>
    <property type="molecule type" value="Genomic_DNA"/>
</dbReference>
<dbReference type="RefSeq" id="WP_191124061.1">
    <property type="nucleotide sequence ID" value="NZ_JACXWY010000005.1"/>
</dbReference>
<comment type="caution">
    <text evidence="1">The sequence shown here is derived from an EMBL/GenBank/DDBJ whole genome shotgun (WGS) entry which is preliminary data.</text>
</comment>
<gene>
    <name evidence="1" type="ORF">IED13_09695</name>
</gene>
<name>A0A927E8U5_9HYPH</name>